<protein>
    <recommendedName>
        <fullName evidence="3">(S)-2-haloacid dehalogenase</fullName>
        <ecNumber evidence="3">3.8.1.2</ecNumber>
    </recommendedName>
    <alternativeName>
        <fullName evidence="3">2-haloalkanoic acid dehalogenase</fullName>
    </alternativeName>
    <alternativeName>
        <fullName evidence="3">Halocarboxylic acid halidohydrolase</fullName>
    </alternativeName>
    <alternativeName>
        <fullName evidence="3">L-2-haloacid dehalogenase</fullName>
    </alternativeName>
</protein>
<comment type="similarity">
    <text evidence="1 3">Belongs to the HAD-like hydrolase superfamily. S-2-haloalkanoic acid dehalogenase family.</text>
</comment>
<dbReference type="NCBIfam" id="TIGR01428">
    <property type="entry name" value="HAD_type_II"/>
    <property type="match status" value="1"/>
</dbReference>
<dbReference type="Pfam" id="PF00702">
    <property type="entry name" value="Hydrolase"/>
    <property type="match status" value="1"/>
</dbReference>
<dbReference type="GO" id="GO:0018784">
    <property type="term" value="F:(S)-2-haloacid dehalogenase activity"/>
    <property type="evidence" value="ECO:0007669"/>
    <property type="project" value="UniProtKB-UniRule"/>
</dbReference>
<dbReference type="Gene3D" id="1.10.150.240">
    <property type="entry name" value="Putative phosphatase, domain 2"/>
    <property type="match status" value="1"/>
</dbReference>
<dbReference type="Gene3D" id="3.40.50.1000">
    <property type="entry name" value="HAD superfamily/HAD-like"/>
    <property type="match status" value="1"/>
</dbReference>
<dbReference type="InterPro" id="IPR051540">
    <property type="entry name" value="S-2-haloacid_dehalogenase"/>
</dbReference>
<keyword evidence="2 3" id="KW-0378">Hydrolase</keyword>
<dbReference type="EMBL" id="JAAGOX010000004">
    <property type="protein sequence ID" value="NDW43960.1"/>
    <property type="molecule type" value="Genomic_DNA"/>
</dbReference>
<accession>A0A6B2NL84</accession>
<dbReference type="AlphaFoldDB" id="A0A6B2NL84"/>
<proteinExistence type="inferred from homology"/>
<dbReference type="NCBIfam" id="TIGR01493">
    <property type="entry name" value="HAD-SF-IA-v2"/>
    <property type="match status" value="1"/>
</dbReference>
<dbReference type="PRINTS" id="PR00413">
    <property type="entry name" value="HADHALOGNASE"/>
</dbReference>
<dbReference type="PANTHER" id="PTHR43316">
    <property type="entry name" value="HYDROLASE, HALOACID DELAHOGENASE-RELATED"/>
    <property type="match status" value="1"/>
</dbReference>
<gene>
    <name evidence="4" type="ORF">G0P99_03195</name>
</gene>
<dbReference type="InterPro" id="IPR036412">
    <property type="entry name" value="HAD-like_sf"/>
</dbReference>
<evidence type="ECO:0000256" key="2">
    <source>
        <dbReference type="ARBA" id="ARBA00022801"/>
    </source>
</evidence>
<comment type="catalytic activity">
    <reaction evidence="3">
        <text>an (S)-2-haloacid + H2O = a (2R)-2-hydroxycarboxylate + a halide anion + H(+)</text>
        <dbReference type="Rhea" id="RHEA:11192"/>
        <dbReference type="ChEBI" id="CHEBI:15377"/>
        <dbReference type="ChEBI" id="CHEBI:15378"/>
        <dbReference type="ChEBI" id="CHEBI:16042"/>
        <dbReference type="ChEBI" id="CHEBI:58314"/>
        <dbReference type="ChEBI" id="CHEBI:137405"/>
        <dbReference type="EC" id="3.8.1.2"/>
    </reaction>
</comment>
<organism evidence="4">
    <name type="scientific">Ruegeria sp. PrR005</name>
    <dbReference type="NCBI Taxonomy" id="2706882"/>
    <lineage>
        <taxon>Bacteria</taxon>
        <taxon>Pseudomonadati</taxon>
        <taxon>Pseudomonadota</taxon>
        <taxon>Alphaproteobacteria</taxon>
        <taxon>Rhodobacterales</taxon>
        <taxon>Roseobacteraceae</taxon>
        <taxon>Ruegeria</taxon>
    </lineage>
</organism>
<dbReference type="InterPro" id="IPR006439">
    <property type="entry name" value="HAD-SF_hydro_IA"/>
</dbReference>
<reference evidence="4" key="1">
    <citation type="submission" date="2020-02" db="EMBL/GenBank/DDBJ databases">
        <title>Delineation of the pyrene-degrading pathway in Roseobacter clade bacteria by genomic analysis.</title>
        <authorList>
            <person name="Zhou H."/>
            <person name="Wang H."/>
        </authorList>
    </citation>
    <scope>NUCLEOTIDE SEQUENCE</scope>
    <source>
        <strain evidence="4">PrR005</strain>
    </source>
</reference>
<dbReference type="EC" id="3.8.1.2" evidence="3"/>
<evidence type="ECO:0000256" key="1">
    <source>
        <dbReference type="ARBA" id="ARBA00008106"/>
    </source>
</evidence>
<dbReference type="InterPro" id="IPR006328">
    <property type="entry name" value="2-HAD"/>
</dbReference>
<dbReference type="InterPro" id="IPR023214">
    <property type="entry name" value="HAD_sf"/>
</dbReference>
<name>A0A6B2NL84_9RHOB</name>
<dbReference type="InterPro" id="IPR023198">
    <property type="entry name" value="PGP-like_dom2"/>
</dbReference>
<sequence>MVEALIFDVFGTCVDWRTSVAREVAAVLPEVDAEAFATAWRAEYDPAMARIREGARGYVPLDDLHLENLDTVARAFGVRVPDRRALNAAWERLDPWQDVTQGLAALKARAIIAPCSNGSIALMTRLARYGGLPWDCILGADIARDYKPRPEVYLASCAALRLAPDRVMMVAAHNDDLFAARRAGLKTGFVPRPTEHGPGQSRDLGAESDWDIVAADFKDLARRVAALQG</sequence>
<evidence type="ECO:0000313" key="4">
    <source>
        <dbReference type="EMBL" id="NDW43960.1"/>
    </source>
</evidence>
<comment type="caution">
    <text evidence="4">The sequence shown here is derived from an EMBL/GenBank/DDBJ whole genome shotgun (WGS) entry which is preliminary data.</text>
</comment>
<dbReference type="SUPFAM" id="SSF56784">
    <property type="entry name" value="HAD-like"/>
    <property type="match status" value="1"/>
</dbReference>
<dbReference type="RefSeq" id="WP_164127648.1">
    <property type="nucleotide sequence ID" value="NZ_JAAGOX010000004.1"/>
</dbReference>
<comment type="function">
    <text evidence="3">Catalyzes the hydrolytic dehalogenation of small (S)-2-haloalkanoic acids to yield the corresponding (R)-2-hydroxyalkanoic acids.</text>
</comment>
<evidence type="ECO:0000256" key="3">
    <source>
        <dbReference type="RuleBase" id="RU368077"/>
    </source>
</evidence>
<dbReference type="PANTHER" id="PTHR43316:SF3">
    <property type="entry name" value="HALOACID DEHALOGENASE, TYPE II (AFU_ORTHOLOGUE AFUA_2G07750)-RELATED"/>
    <property type="match status" value="1"/>
</dbReference>